<proteinExistence type="predicted"/>
<name>A0ABQ5BYU8_9ASTR</name>
<feature type="compositionally biased region" description="Polar residues" evidence="1">
    <location>
        <begin position="83"/>
        <end position="93"/>
    </location>
</feature>
<feature type="region of interest" description="Disordered" evidence="1">
    <location>
        <begin position="1"/>
        <end position="22"/>
    </location>
</feature>
<evidence type="ECO:0000313" key="2">
    <source>
        <dbReference type="EMBL" id="GJT18009.1"/>
    </source>
</evidence>
<dbReference type="EMBL" id="BQNB010013606">
    <property type="protein sequence ID" value="GJT18009.1"/>
    <property type="molecule type" value="Genomic_DNA"/>
</dbReference>
<reference evidence="2" key="1">
    <citation type="journal article" date="2022" name="Int. J. Mol. Sci.">
        <title>Draft Genome of Tanacetum Coccineum: Genomic Comparison of Closely Related Tanacetum-Family Plants.</title>
        <authorList>
            <person name="Yamashiro T."/>
            <person name="Shiraishi A."/>
            <person name="Nakayama K."/>
            <person name="Satake H."/>
        </authorList>
    </citation>
    <scope>NUCLEOTIDE SEQUENCE</scope>
</reference>
<protein>
    <submittedName>
        <fullName evidence="2">Uncharacterized protein</fullName>
    </submittedName>
</protein>
<evidence type="ECO:0000256" key="1">
    <source>
        <dbReference type="SAM" id="MobiDB-lite"/>
    </source>
</evidence>
<sequence>MPRTDLIDLSSKESSPIQNHPINTTLDTTLTLYIPPSTLGQTNPTKGNIVSPLAHRALLFSTPPNSSIEPHPYLASLDDLPPRSSNPQPQSHSQDGRFSPVALVSSIEVMEPPRTRLQYWPVLLLCTGCALENFLIGEVLPSLAYEIKHQGKLVARITHLLKIYLLISKHHQSSWIIESCRKMSTTIFLELDGMSSKWNIMVKVISIWNQ</sequence>
<feature type="region of interest" description="Disordered" evidence="1">
    <location>
        <begin position="69"/>
        <end position="97"/>
    </location>
</feature>
<evidence type="ECO:0000313" key="3">
    <source>
        <dbReference type="Proteomes" id="UP001151760"/>
    </source>
</evidence>
<gene>
    <name evidence="2" type="ORF">Tco_0876715</name>
</gene>
<accession>A0ABQ5BYU8</accession>
<organism evidence="2 3">
    <name type="scientific">Tanacetum coccineum</name>
    <dbReference type="NCBI Taxonomy" id="301880"/>
    <lineage>
        <taxon>Eukaryota</taxon>
        <taxon>Viridiplantae</taxon>
        <taxon>Streptophyta</taxon>
        <taxon>Embryophyta</taxon>
        <taxon>Tracheophyta</taxon>
        <taxon>Spermatophyta</taxon>
        <taxon>Magnoliopsida</taxon>
        <taxon>eudicotyledons</taxon>
        <taxon>Gunneridae</taxon>
        <taxon>Pentapetalae</taxon>
        <taxon>asterids</taxon>
        <taxon>campanulids</taxon>
        <taxon>Asterales</taxon>
        <taxon>Asteraceae</taxon>
        <taxon>Asteroideae</taxon>
        <taxon>Anthemideae</taxon>
        <taxon>Anthemidinae</taxon>
        <taxon>Tanacetum</taxon>
    </lineage>
</organism>
<feature type="compositionally biased region" description="Polar residues" evidence="1">
    <location>
        <begin position="12"/>
        <end position="22"/>
    </location>
</feature>
<comment type="caution">
    <text evidence="2">The sequence shown here is derived from an EMBL/GenBank/DDBJ whole genome shotgun (WGS) entry which is preliminary data.</text>
</comment>
<reference evidence="2" key="2">
    <citation type="submission" date="2022-01" db="EMBL/GenBank/DDBJ databases">
        <authorList>
            <person name="Yamashiro T."/>
            <person name="Shiraishi A."/>
            <person name="Satake H."/>
            <person name="Nakayama K."/>
        </authorList>
    </citation>
    <scope>NUCLEOTIDE SEQUENCE</scope>
</reference>
<keyword evidence="3" id="KW-1185">Reference proteome</keyword>
<dbReference type="Proteomes" id="UP001151760">
    <property type="component" value="Unassembled WGS sequence"/>
</dbReference>